<gene>
    <name evidence="6" type="ORF">VMCG_08437</name>
</gene>
<feature type="region of interest" description="Disordered" evidence="5">
    <location>
        <begin position="332"/>
        <end position="359"/>
    </location>
</feature>
<keyword evidence="2" id="KW-0812">Transmembrane</keyword>
<dbReference type="Proteomes" id="UP000283895">
    <property type="component" value="Unassembled WGS sequence"/>
</dbReference>
<comment type="subcellular location">
    <subcellularLocation>
        <location evidence="1">Membrane</location>
    </subcellularLocation>
</comment>
<evidence type="ECO:0000313" key="6">
    <source>
        <dbReference type="EMBL" id="ROV93402.1"/>
    </source>
</evidence>
<dbReference type="AlphaFoldDB" id="A0A423VR06"/>
<evidence type="ECO:0000256" key="5">
    <source>
        <dbReference type="SAM" id="MobiDB-lite"/>
    </source>
</evidence>
<evidence type="ECO:0000256" key="2">
    <source>
        <dbReference type="ARBA" id="ARBA00022692"/>
    </source>
</evidence>
<name>A0A423VR06_9PEZI</name>
<evidence type="ECO:0000256" key="3">
    <source>
        <dbReference type="ARBA" id="ARBA00022989"/>
    </source>
</evidence>
<feature type="compositionally biased region" description="Pro residues" evidence="5">
    <location>
        <begin position="33"/>
        <end position="43"/>
    </location>
</feature>
<organism evidence="6 7">
    <name type="scientific">Cytospora schulzeri</name>
    <dbReference type="NCBI Taxonomy" id="448051"/>
    <lineage>
        <taxon>Eukaryota</taxon>
        <taxon>Fungi</taxon>
        <taxon>Dikarya</taxon>
        <taxon>Ascomycota</taxon>
        <taxon>Pezizomycotina</taxon>
        <taxon>Sordariomycetes</taxon>
        <taxon>Sordariomycetidae</taxon>
        <taxon>Diaporthales</taxon>
        <taxon>Cytosporaceae</taxon>
        <taxon>Cytospora</taxon>
    </lineage>
</organism>
<dbReference type="Gene3D" id="2.60.120.920">
    <property type="match status" value="1"/>
</dbReference>
<dbReference type="CDD" id="cd12910">
    <property type="entry name" value="SPRY_SSH4_like"/>
    <property type="match status" value="1"/>
</dbReference>
<dbReference type="InterPro" id="IPR035780">
    <property type="entry name" value="SPRY_Ssh4-like"/>
</dbReference>
<accession>A0A423VR06</accession>
<dbReference type="STRING" id="356882.A0A423VR06"/>
<dbReference type="EMBL" id="LKEA01000045">
    <property type="protein sequence ID" value="ROV93402.1"/>
    <property type="molecule type" value="Genomic_DNA"/>
</dbReference>
<reference evidence="6 7" key="1">
    <citation type="submission" date="2015-09" db="EMBL/GenBank/DDBJ databases">
        <title>Host preference determinants of Valsa canker pathogens revealed by comparative genomics.</title>
        <authorList>
            <person name="Yin Z."/>
            <person name="Huang L."/>
        </authorList>
    </citation>
    <scope>NUCLEOTIDE SEQUENCE [LARGE SCALE GENOMIC DNA]</scope>
    <source>
        <strain evidence="6 7">03-1</strain>
    </source>
</reference>
<feature type="compositionally biased region" description="Low complexity" evidence="5">
    <location>
        <begin position="8"/>
        <end position="32"/>
    </location>
</feature>
<evidence type="ECO:0000256" key="1">
    <source>
        <dbReference type="ARBA" id="ARBA00004370"/>
    </source>
</evidence>
<protein>
    <recommendedName>
        <fullName evidence="8">SPRY domain-containing protein</fullName>
    </recommendedName>
</protein>
<keyword evidence="7" id="KW-1185">Reference proteome</keyword>
<dbReference type="OrthoDB" id="25503at2759"/>
<evidence type="ECO:0000256" key="4">
    <source>
        <dbReference type="ARBA" id="ARBA00023136"/>
    </source>
</evidence>
<proteinExistence type="predicted"/>
<dbReference type="GO" id="GO:0016020">
    <property type="term" value="C:membrane"/>
    <property type="evidence" value="ECO:0007669"/>
    <property type="project" value="UniProtKB-SubCell"/>
</dbReference>
<feature type="region of interest" description="Disordered" evidence="5">
    <location>
        <begin position="1"/>
        <end position="142"/>
    </location>
</feature>
<comment type="caution">
    <text evidence="6">The sequence shown here is derived from an EMBL/GenBank/DDBJ whole genome shotgun (WGS) entry which is preliminary data.</text>
</comment>
<evidence type="ECO:0000313" key="7">
    <source>
        <dbReference type="Proteomes" id="UP000283895"/>
    </source>
</evidence>
<sequence>MGFGSLKSNNPFRHSSSSNNNNNNNNNNDIDNVPPPPGPPPSYRPAATSGADSSEQYAPPPGPPPSYGGGGSKGKGQGDDDEYDYIAPPPGPPPSKQPQPPQHDWEQAVPDTSLFPPPPDIFAGWDRSPSNNATEEQAEAGESWCRQYPLSAPMNLALEPGLRDSSSRTVIPRLIAPPPGIFGKGSTLVENPGPFGGGTWTIKTTKRAGDCCIIGYPHAYLAGRDGPAPHVATPGRGGPATRRRTTTTVYFECRVVSALGGDAGLAVGFQALPYPPFRMPGWHRGSLAVHGDDGHKYVNDRWGGKDFTEPFRRGEVVGIGMVFSAVGAGGAAGAGGVSSSSSTTKGKGKGKGNEGAGAGAEAGGIQVEVFFTRGGREVGRWDMHESLDAEKDLPITGLEGYHDLTVAIGTYGAVTAEVVLDPSKWLFKP</sequence>
<keyword evidence="4" id="KW-0472">Membrane</keyword>
<feature type="compositionally biased region" description="Pro residues" evidence="5">
    <location>
        <begin position="87"/>
        <end position="101"/>
    </location>
</feature>
<evidence type="ECO:0008006" key="8">
    <source>
        <dbReference type="Google" id="ProtNLM"/>
    </source>
</evidence>
<dbReference type="InterPro" id="IPR043136">
    <property type="entry name" value="B30.2/SPRY_sf"/>
</dbReference>
<keyword evidence="3" id="KW-1133">Transmembrane helix</keyword>